<dbReference type="GO" id="GO:0003755">
    <property type="term" value="F:peptidyl-prolyl cis-trans isomerase activity"/>
    <property type="evidence" value="ECO:0007669"/>
    <property type="project" value="UniProtKB-UniRule"/>
</dbReference>
<dbReference type="Pfam" id="PF05698">
    <property type="entry name" value="Trigger_C"/>
    <property type="match status" value="1"/>
</dbReference>
<dbReference type="InterPro" id="IPR008881">
    <property type="entry name" value="Trigger_fac_ribosome-bd_bac"/>
</dbReference>
<evidence type="ECO:0000256" key="3">
    <source>
        <dbReference type="ARBA" id="ARBA00013194"/>
    </source>
</evidence>
<dbReference type="PANTHER" id="PTHR30560">
    <property type="entry name" value="TRIGGER FACTOR CHAPERONE AND PEPTIDYL-PROLYL CIS/TRANS ISOMERASE"/>
    <property type="match status" value="1"/>
</dbReference>
<reference evidence="13" key="1">
    <citation type="journal article" date="2014" name="Int. J. Syst. Evol. Microbiol.">
        <title>Complete genome sequence of Corynebacterium casei LMG S-19264T (=DSM 44701T), isolated from a smear-ripened cheese.</title>
        <authorList>
            <consortium name="US DOE Joint Genome Institute (JGI-PGF)"/>
            <person name="Walter F."/>
            <person name="Albersmeier A."/>
            <person name="Kalinowski J."/>
            <person name="Ruckert C."/>
        </authorList>
    </citation>
    <scope>NUCLEOTIDE SEQUENCE</scope>
    <source>
        <strain evidence="13">JCM 14371</strain>
    </source>
</reference>
<dbReference type="GO" id="GO:0051083">
    <property type="term" value="P:'de novo' cotranslational protein folding"/>
    <property type="evidence" value="ECO:0007669"/>
    <property type="project" value="TreeGrafter"/>
</dbReference>
<proteinExistence type="inferred from homology"/>
<reference evidence="13" key="2">
    <citation type="submission" date="2020-09" db="EMBL/GenBank/DDBJ databases">
        <authorList>
            <person name="Sun Q."/>
            <person name="Ohkuma M."/>
        </authorList>
    </citation>
    <scope>NUCLEOTIDE SEQUENCE</scope>
    <source>
        <strain evidence="13">JCM 14371</strain>
    </source>
</reference>
<dbReference type="InterPro" id="IPR046357">
    <property type="entry name" value="PPIase_dom_sf"/>
</dbReference>
<evidence type="ECO:0000313" key="14">
    <source>
        <dbReference type="Proteomes" id="UP000635726"/>
    </source>
</evidence>
<dbReference type="EC" id="5.2.1.8" evidence="3 9"/>
<dbReference type="Gene3D" id="1.10.3120.10">
    <property type="entry name" value="Trigger factor, C-terminal domain"/>
    <property type="match status" value="1"/>
</dbReference>
<comment type="function">
    <text evidence="9">Involved in protein export. Acts as a chaperone by maintaining the newly synthesized protein in an open conformation. Functions as a peptidyl-prolyl cis-trans isomerase.</text>
</comment>
<dbReference type="InterPro" id="IPR005215">
    <property type="entry name" value="Trig_fac"/>
</dbReference>
<evidence type="ECO:0000256" key="2">
    <source>
        <dbReference type="ARBA" id="ARBA00005464"/>
    </source>
</evidence>
<evidence type="ECO:0000313" key="13">
    <source>
        <dbReference type="EMBL" id="GGJ80212.1"/>
    </source>
</evidence>
<evidence type="ECO:0000259" key="12">
    <source>
        <dbReference type="Pfam" id="PF05698"/>
    </source>
</evidence>
<dbReference type="GO" id="GO:0043022">
    <property type="term" value="F:ribosome binding"/>
    <property type="evidence" value="ECO:0007669"/>
    <property type="project" value="TreeGrafter"/>
</dbReference>
<sequence>MAELVSQNGNKVEFKVTVPAAEVSRAYQQVWTAISRDVRVPGFRPGKAPRSVLAKRVGMGYVDSEVRDRLLEVHYPQAARELKLNLVDASIDPGALKDGQAFDFGVTGETYPQVKLGDWKGVSLSAQAPEITDEVLEQTLTDLRERNATFESVERPIEASDMVTIQELAEGSEEQSGSYPVYLDMAEAHVRDALVGKNKGDEVEITVPAHQHGDHEHPAHTVKVRVEDVKHKQLQALDDEFAKSLNFESLDRLRSDLKTELETRAGREGDTARREEFVTALTEGMEVEIPQALLGNRREAMLEEIQADLSRQGVKWSEYESFMQEQGKLDEFMADLAKNAETRVRRDLALEQLAEDQGLQLTDTQFNAALSALAQSNNMTVQQLRTQLGPNGLNGYYASIVREQALSQAISQLGQPETAEQKDAPAEETETAPTETAE</sequence>
<organism evidence="13 14">
    <name type="scientific">Deinococcus aquiradiocola</name>
    <dbReference type="NCBI Taxonomy" id="393059"/>
    <lineage>
        <taxon>Bacteria</taxon>
        <taxon>Thermotogati</taxon>
        <taxon>Deinococcota</taxon>
        <taxon>Deinococci</taxon>
        <taxon>Deinococcales</taxon>
        <taxon>Deinococcaceae</taxon>
        <taxon>Deinococcus</taxon>
    </lineage>
</organism>
<dbReference type="InterPro" id="IPR027304">
    <property type="entry name" value="Trigger_fact/SurA_dom_sf"/>
</dbReference>
<dbReference type="SUPFAM" id="SSF102735">
    <property type="entry name" value="Trigger factor ribosome-binding domain"/>
    <property type="match status" value="1"/>
</dbReference>
<gene>
    <name evidence="9 13" type="primary">tig</name>
    <name evidence="13" type="ORF">GCM10008939_25140</name>
</gene>
<dbReference type="SUPFAM" id="SSF109998">
    <property type="entry name" value="Triger factor/SurA peptide-binding domain-like"/>
    <property type="match status" value="1"/>
</dbReference>
<dbReference type="InterPro" id="IPR036611">
    <property type="entry name" value="Trigger_fac_ribosome-bd_sf"/>
</dbReference>
<evidence type="ECO:0000256" key="9">
    <source>
        <dbReference type="HAMAP-Rule" id="MF_00303"/>
    </source>
</evidence>
<dbReference type="HAMAP" id="MF_00303">
    <property type="entry name" value="Trigger_factor_Tig"/>
    <property type="match status" value="1"/>
</dbReference>
<comment type="caution">
    <text evidence="13">The sequence shown here is derived from an EMBL/GenBank/DDBJ whole genome shotgun (WGS) entry which is preliminary data.</text>
</comment>
<evidence type="ECO:0000256" key="1">
    <source>
        <dbReference type="ARBA" id="ARBA00000971"/>
    </source>
</evidence>
<dbReference type="GO" id="GO:0005737">
    <property type="term" value="C:cytoplasm"/>
    <property type="evidence" value="ECO:0007669"/>
    <property type="project" value="UniProtKB-SubCell"/>
</dbReference>
<keyword evidence="6 9" id="KW-0143">Chaperone</keyword>
<dbReference type="AlphaFoldDB" id="A0A917PIS8"/>
<dbReference type="GO" id="GO:0043335">
    <property type="term" value="P:protein unfolding"/>
    <property type="evidence" value="ECO:0007669"/>
    <property type="project" value="TreeGrafter"/>
</dbReference>
<keyword evidence="14" id="KW-1185">Reference proteome</keyword>
<feature type="domain" description="Trigger factor C-terminal" evidence="12">
    <location>
        <begin position="249"/>
        <end position="408"/>
    </location>
</feature>
<evidence type="ECO:0000256" key="4">
    <source>
        <dbReference type="ARBA" id="ARBA00016902"/>
    </source>
</evidence>
<feature type="region of interest" description="Disordered" evidence="10">
    <location>
        <begin position="409"/>
        <end position="438"/>
    </location>
</feature>
<comment type="subcellular location">
    <subcellularLocation>
        <location evidence="9">Cytoplasm</location>
    </subcellularLocation>
    <text evidence="9">About half TF is bound to the ribosome near the polypeptide exit tunnel while the other half is free in the cytoplasm.</text>
</comment>
<evidence type="ECO:0000256" key="8">
    <source>
        <dbReference type="ARBA" id="ARBA00029986"/>
    </source>
</evidence>
<accession>A0A917PIS8</accession>
<keyword evidence="9" id="KW-0131">Cell cycle</keyword>
<dbReference type="InterPro" id="IPR037041">
    <property type="entry name" value="Trigger_fac_C_sf"/>
</dbReference>
<name>A0A917PIS8_9DEIO</name>
<comment type="domain">
    <text evidence="9">Consists of 3 domains; the N-terminus binds the ribosome, the middle domain has PPIase activity, while the C-terminus has intrinsic chaperone activity on its own.</text>
</comment>
<keyword evidence="9" id="KW-0963">Cytoplasm</keyword>
<evidence type="ECO:0000256" key="5">
    <source>
        <dbReference type="ARBA" id="ARBA00023110"/>
    </source>
</evidence>
<dbReference type="SUPFAM" id="SSF54534">
    <property type="entry name" value="FKBP-like"/>
    <property type="match status" value="1"/>
</dbReference>
<keyword evidence="5 9" id="KW-0697">Rotamase</keyword>
<evidence type="ECO:0000256" key="7">
    <source>
        <dbReference type="ARBA" id="ARBA00023235"/>
    </source>
</evidence>
<evidence type="ECO:0000256" key="10">
    <source>
        <dbReference type="SAM" id="MobiDB-lite"/>
    </source>
</evidence>
<feature type="domain" description="Trigger factor ribosome-binding bacterial" evidence="11">
    <location>
        <begin position="6"/>
        <end position="142"/>
    </location>
</feature>
<protein>
    <recommendedName>
        <fullName evidence="4 9">Trigger factor</fullName>
        <shortName evidence="9">TF</shortName>
        <ecNumber evidence="3 9">5.2.1.8</ecNumber>
    </recommendedName>
    <alternativeName>
        <fullName evidence="8 9">PPIase</fullName>
    </alternativeName>
</protein>
<comment type="catalytic activity">
    <reaction evidence="1 9">
        <text>[protein]-peptidylproline (omega=180) = [protein]-peptidylproline (omega=0)</text>
        <dbReference type="Rhea" id="RHEA:16237"/>
        <dbReference type="Rhea" id="RHEA-COMP:10747"/>
        <dbReference type="Rhea" id="RHEA-COMP:10748"/>
        <dbReference type="ChEBI" id="CHEBI:83833"/>
        <dbReference type="ChEBI" id="CHEBI:83834"/>
        <dbReference type="EC" id="5.2.1.8"/>
    </reaction>
</comment>
<dbReference type="InterPro" id="IPR008880">
    <property type="entry name" value="Trigger_fac_C"/>
</dbReference>
<dbReference type="GO" id="GO:0044183">
    <property type="term" value="F:protein folding chaperone"/>
    <property type="evidence" value="ECO:0007669"/>
    <property type="project" value="TreeGrafter"/>
</dbReference>
<dbReference type="PANTHER" id="PTHR30560:SF3">
    <property type="entry name" value="TRIGGER FACTOR-LIKE PROTEIN TIG, CHLOROPLASTIC"/>
    <property type="match status" value="1"/>
</dbReference>
<dbReference type="Gene3D" id="3.30.70.1050">
    <property type="entry name" value="Trigger factor ribosome-binding domain"/>
    <property type="match status" value="1"/>
</dbReference>
<dbReference type="NCBIfam" id="TIGR00115">
    <property type="entry name" value="tig"/>
    <property type="match status" value="1"/>
</dbReference>
<dbReference type="Proteomes" id="UP000635726">
    <property type="component" value="Unassembled WGS sequence"/>
</dbReference>
<comment type="similarity">
    <text evidence="2 9">Belongs to the FKBP-type PPIase family. Tig subfamily.</text>
</comment>
<dbReference type="Gene3D" id="3.10.50.40">
    <property type="match status" value="1"/>
</dbReference>
<dbReference type="RefSeq" id="WP_188963617.1">
    <property type="nucleotide sequence ID" value="NZ_BMOE01000008.1"/>
</dbReference>
<dbReference type="PIRSF" id="PIRSF003095">
    <property type="entry name" value="Trigger_factor"/>
    <property type="match status" value="1"/>
</dbReference>
<dbReference type="Pfam" id="PF05697">
    <property type="entry name" value="Trigger_N"/>
    <property type="match status" value="1"/>
</dbReference>
<dbReference type="EMBL" id="BMOE01000008">
    <property type="protein sequence ID" value="GGJ80212.1"/>
    <property type="molecule type" value="Genomic_DNA"/>
</dbReference>
<keyword evidence="7 9" id="KW-0413">Isomerase</keyword>
<dbReference type="GO" id="GO:0015031">
    <property type="term" value="P:protein transport"/>
    <property type="evidence" value="ECO:0007669"/>
    <property type="project" value="UniProtKB-UniRule"/>
</dbReference>
<keyword evidence="9" id="KW-0132">Cell division</keyword>
<dbReference type="GO" id="GO:0051301">
    <property type="term" value="P:cell division"/>
    <property type="evidence" value="ECO:0007669"/>
    <property type="project" value="UniProtKB-KW"/>
</dbReference>
<evidence type="ECO:0000259" key="11">
    <source>
        <dbReference type="Pfam" id="PF05697"/>
    </source>
</evidence>
<evidence type="ECO:0000256" key="6">
    <source>
        <dbReference type="ARBA" id="ARBA00023186"/>
    </source>
</evidence>